<sequence>MYLIKRWLNRNSDSGVSGGNKSKNEDRIVLYDYFLSKNKGFLFLHYLPWLIQLGY</sequence>
<accession>W1J778</accession>
<evidence type="ECO:0000313" key="2">
    <source>
        <dbReference type="Proteomes" id="UP000019197"/>
    </source>
</evidence>
<dbReference type="Proteomes" id="UP000019197">
    <property type="component" value="Unassembled WGS sequence"/>
</dbReference>
<evidence type="ECO:0000313" key="1">
    <source>
        <dbReference type="EMBL" id="CDL86602.1"/>
    </source>
</evidence>
<gene>
    <name evidence="1" type="ORF">XCR1_4240003</name>
</gene>
<reference evidence="1 2" key="1">
    <citation type="submission" date="2013-11" db="EMBL/GenBank/DDBJ databases">
        <title>Draft genome sequence and annotation of the entomopathogenic bacterium, Xenorhabdus cabanillasi strain JM26.</title>
        <authorList>
            <person name="Gualtieri M."/>
            <person name="Ogier J.C."/>
            <person name="Pages S."/>
            <person name="Givaudan A."/>
            <person name="Gaudriault S."/>
        </authorList>
    </citation>
    <scope>NUCLEOTIDE SEQUENCE [LARGE SCALE GENOMIC DNA]</scope>
    <source>
        <strain evidence="1 2">JM26</strain>
    </source>
</reference>
<dbReference type="EMBL" id="CBXE010000362">
    <property type="protein sequence ID" value="CDL86602.1"/>
    <property type="molecule type" value="Genomic_DNA"/>
</dbReference>
<name>W1J778_9GAMM</name>
<organism evidence="1 2">
    <name type="scientific">Xenorhabdus cabanillasii JM26</name>
    <dbReference type="NCBI Taxonomy" id="1427517"/>
    <lineage>
        <taxon>Bacteria</taxon>
        <taxon>Pseudomonadati</taxon>
        <taxon>Pseudomonadota</taxon>
        <taxon>Gammaproteobacteria</taxon>
        <taxon>Enterobacterales</taxon>
        <taxon>Morganellaceae</taxon>
        <taxon>Xenorhabdus</taxon>
    </lineage>
</organism>
<comment type="caution">
    <text evidence="1">The sequence shown here is derived from an EMBL/GenBank/DDBJ whole genome shotgun (WGS) entry which is preliminary data.</text>
</comment>
<protein>
    <submittedName>
        <fullName evidence="1">Uncharacterized protein</fullName>
    </submittedName>
</protein>
<proteinExistence type="predicted"/>
<dbReference type="AlphaFoldDB" id="W1J778"/>